<dbReference type="Pfam" id="PF16032">
    <property type="entry name" value="DUF4788"/>
    <property type="match status" value="1"/>
</dbReference>
<name>A0A6P4IM10_DROKI</name>
<protein>
    <submittedName>
        <fullName evidence="5">Uncharacterized protein</fullName>
    </submittedName>
</protein>
<organism evidence="4 5">
    <name type="scientific">Drosophila kikkawai</name>
    <name type="common">Fruit fly</name>
    <dbReference type="NCBI Taxonomy" id="30033"/>
    <lineage>
        <taxon>Eukaryota</taxon>
        <taxon>Metazoa</taxon>
        <taxon>Ecdysozoa</taxon>
        <taxon>Arthropoda</taxon>
        <taxon>Hexapoda</taxon>
        <taxon>Insecta</taxon>
        <taxon>Pterygota</taxon>
        <taxon>Neoptera</taxon>
        <taxon>Endopterygota</taxon>
        <taxon>Diptera</taxon>
        <taxon>Brachycera</taxon>
        <taxon>Muscomorpha</taxon>
        <taxon>Ephydroidea</taxon>
        <taxon>Drosophilidae</taxon>
        <taxon>Drosophila</taxon>
        <taxon>Sophophora</taxon>
    </lineage>
</organism>
<dbReference type="AlphaFoldDB" id="A0A6P4IM10"/>
<feature type="region of interest" description="Disordered" evidence="1">
    <location>
        <begin position="749"/>
        <end position="780"/>
    </location>
</feature>
<proteinExistence type="predicted"/>
<dbReference type="PANTHER" id="PTHR39079">
    <property type="entry name" value="FI08034P-RELATED"/>
    <property type="match status" value="1"/>
</dbReference>
<dbReference type="PANTHER" id="PTHR39079:SF1">
    <property type="entry name" value="GH11706P-RELATED"/>
    <property type="match status" value="1"/>
</dbReference>
<feature type="domain" description="DUF4776" evidence="2">
    <location>
        <begin position="347"/>
        <end position="797"/>
    </location>
</feature>
<dbReference type="RefSeq" id="XP_017023806.1">
    <property type="nucleotide sequence ID" value="XM_017168317.3"/>
</dbReference>
<dbReference type="InterPro" id="IPR031992">
    <property type="entry name" value="DUF4788"/>
</dbReference>
<feature type="region of interest" description="Disordered" evidence="1">
    <location>
        <begin position="1"/>
        <end position="26"/>
    </location>
</feature>
<feature type="compositionally biased region" description="Polar residues" evidence="1">
    <location>
        <begin position="529"/>
        <end position="547"/>
    </location>
</feature>
<evidence type="ECO:0000259" key="2">
    <source>
        <dbReference type="Pfam" id="PF16003"/>
    </source>
</evidence>
<feature type="compositionally biased region" description="Basic and acidic residues" evidence="1">
    <location>
        <begin position="1004"/>
        <end position="1018"/>
    </location>
</feature>
<dbReference type="OrthoDB" id="7883086at2759"/>
<evidence type="ECO:0000256" key="1">
    <source>
        <dbReference type="SAM" id="MobiDB-lite"/>
    </source>
</evidence>
<dbReference type="GeneID" id="108075759"/>
<evidence type="ECO:0000259" key="3">
    <source>
        <dbReference type="Pfam" id="PF16032"/>
    </source>
</evidence>
<dbReference type="Pfam" id="PF16003">
    <property type="entry name" value="DUF4776"/>
    <property type="match status" value="1"/>
</dbReference>
<dbReference type="Proteomes" id="UP001652661">
    <property type="component" value="Chromosome 3R"/>
</dbReference>
<feature type="region of interest" description="Disordered" evidence="1">
    <location>
        <begin position="985"/>
        <end position="1053"/>
    </location>
</feature>
<accession>A0A6P4IM10</accession>
<sequence length="1053" mass="114737">MGPKKESVSKEPVATEEPPPRVEKPKKVAPPIFVFDVVVTHVESPNAEFTKPEKLEIIATFGKIPMDLAPDQVNVSDFKPNTSLTFQKEPNDMRKLVKDCGVSFAVTYAKKIIGAAQASFPLSIVDAIDRDMADIVHTDTVMLERGGEATGKVEFLCRLVCMCAPEEGESECQRLMDRSINPQDIMFVLGESQVCPSACAPCANELEDEEGDERLRLDLERYRSQGGGIKPYKMTTDNPSMVPACCELKKMAIEYEQMIDAITKSTGKAPPPEPPCRDPDEVAAMGMNPCFCQKPDPPMLIDLPAPPNKPCFVYLPAYQEDEEMPDFCDRNLIPVPIADCDGQPMPDIKPIRFCPVCLTNMSWLPKFASCPKCGVKPMPVVEERHKEKKLSADQILLEFLGQPPPPVEDYCENPCDKAMQAKSDAAANEECPPCRCTCRHGKMCAHCRIRKSCADIFKSDRYLPPKCPKVQPKDSEDFCVVNKSSDDCRPYLAKVFSELRDLYDIKDTKKMSDLDENCERMAPKPTATPAGTVQTKGQAKEQATTAKSLHIPPNNKGQISGRHRKCVGQAGFVSRNHGWAWSKSWEAKKLGWRPGAIRKPIKNLMKFFLERSQDKNDLIKEAEALEREKELAAPVLKICKKDGAIYITLRPLSPLGVRQKPITFRIVKSDLAVALREIKRKLKDKGYRKCTCHQTLMMCTCRDALEKRHLQRALDKECQRHFIAPAAEHLILTDTSESDMEYDFDVTPPAGTEQKYPPPIPPPTVNHGTQTSKKDMMPPPKKYPIQISPYYRGFDCALGDRYMGTAFGWPGELVFEDGVFGLAGGGPHGPNPMPCGRPRPGTAWGGGSAGGAAGGGPYAAFGGVGGGGGMLAGRGRRQGVGGMGGGGGPGGFGGPGGLGGPGGGAWKGFPGVKGAKGGFGGFGGVGGKGGPGGGGPSGPIPVRYPKRFLKPAQDAAKAAKQAEKDAIEKKKKGIDMVKYLQKKGTLRRPWNANEGKDKRPRPPKRTDIGPDGHTDFSRHRQMLMAGPPPLLSQIPRRGKGCPPDSAFRMDIVG</sequence>
<keyword evidence="4" id="KW-1185">Reference proteome</keyword>
<dbReference type="InterPro" id="IPR031949">
    <property type="entry name" value="DUF4776"/>
</dbReference>
<evidence type="ECO:0000313" key="5">
    <source>
        <dbReference type="RefSeq" id="XP_017023806.1"/>
    </source>
</evidence>
<reference evidence="5" key="1">
    <citation type="submission" date="2025-08" db="UniProtKB">
        <authorList>
            <consortium name="RefSeq"/>
        </authorList>
    </citation>
    <scope>IDENTIFICATION</scope>
    <source>
        <strain evidence="5">14028-0561.14</strain>
        <tissue evidence="5">Whole fly</tissue>
    </source>
</reference>
<feature type="region of interest" description="Disordered" evidence="1">
    <location>
        <begin position="520"/>
        <end position="561"/>
    </location>
</feature>
<feature type="domain" description="DUF4788" evidence="3">
    <location>
        <begin position="38"/>
        <end position="262"/>
    </location>
</feature>
<evidence type="ECO:0000313" key="4">
    <source>
        <dbReference type="Proteomes" id="UP001652661"/>
    </source>
</evidence>
<gene>
    <name evidence="5" type="primary">LOC108075759</name>
</gene>